<keyword evidence="3" id="KW-1003">Cell membrane</keyword>
<reference evidence="12" key="1">
    <citation type="submission" date="2025-08" db="UniProtKB">
        <authorList>
            <consortium name="RefSeq"/>
        </authorList>
    </citation>
    <scope>IDENTIFICATION</scope>
</reference>
<dbReference type="PANTHER" id="PTHR24112">
    <property type="entry name" value="LEUCINE-RICH REPEAT, ISOFORM F-RELATED"/>
    <property type="match status" value="1"/>
</dbReference>
<name>A0ABM1EXS7_PRICU</name>
<feature type="compositionally biased region" description="Basic and acidic residues" evidence="8">
    <location>
        <begin position="952"/>
        <end position="968"/>
    </location>
</feature>
<evidence type="ECO:0000256" key="7">
    <source>
        <dbReference type="ARBA" id="ARBA00023136"/>
    </source>
</evidence>
<feature type="compositionally biased region" description="Low complexity" evidence="8">
    <location>
        <begin position="1099"/>
        <end position="1110"/>
    </location>
</feature>
<dbReference type="Pfam" id="PF16000">
    <property type="entry name" value="CARMIL_C"/>
    <property type="match status" value="1"/>
</dbReference>
<dbReference type="SUPFAM" id="SSF52047">
    <property type="entry name" value="RNI-like"/>
    <property type="match status" value="1"/>
</dbReference>
<feature type="region of interest" description="Disordered" evidence="8">
    <location>
        <begin position="855"/>
        <end position="911"/>
    </location>
</feature>
<dbReference type="InterPro" id="IPR041245">
    <property type="entry name" value="CARMIL_PH"/>
</dbReference>
<keyword evidence="7" id="KW-0472">Membrane</keyword>
<evidence type="ECO:0000259" key="9">
    <source>
        <dbReference type="Pfam" id="PF16000"/>
    </source>
</evidence>
<feature type="compositionally biased region" description="Low complexity" evidence="8">
    <location>
        <begin position="1234"/>
        <end position="1268"/>
    </location>
</feature>
<evidence type="ECO:0000256" key="2">
    <source>
        <dbReference type="ARBA" id="ARBA00004496"/>
    </source>
</evidence>
<dbReference type="InterPro" id="IPR051279">
    <property type="entry name" value="PP1-Reg/Actin-Interact_Protein"/>
</dbReference>
<evidence type="ECO:0000256" key="5">
    <source>
        <dbReference type="ARBA" id="ARBA00022614"/>
    </source>
</evidence>
<dbReference type="InterPro" id="IPR011993">
    <property type="entry name" value="PH-like_dom_sf"/>
</dbReference>
<keyword evidence="11" id="KW-1185">Reference proteome</keyword>
<evidence type="ECO:0000313" key="12">
    <source>
        <dbReference type="RefSeq" id="XP_014676998.1"/>
    </source>
</evidence>
<keyword evidence="4" id="KW-0963">Cytoplasm</keyword>
<dbReference type="RefSeq" id="XP_014676998.1">
    <property type="nucleotide sequence ID" value="XM_014821512.1"/>
</dbReference>
<evidence type="ECO:0000256" key="3">
    <source>
        <dbReference type="ARBA" id="ARBA00022475"/>
    </source>
</evidence>
<feature type="compositionally biased region" description="Pro residues" evidence="8">
    <location>
        <begin position="1124"/>
        <end position="1133"/>
    </location>
</feature>
<dbReference type="InterPro" id="IPR031943">
    <property type="entry name" value="CARMIL_C"/>
</dbReference>
<organism evidence="11 12">
    <name type="scientific">Priapulus caudatus</name>
    <name type="common">Priapulid worm</name>
    <dbReference type="NCBI Taxonomy" id="37621"/>
    <lineage>
        <taxon>Eukaryota</taxon>
        <taxon>Metazoa</taxon>
        <taxon>Ecdysozoa</taxon>
        <taxon>Scalidophora</taxon>
        <taxon>Priapulida</taxon>
        <taxon>Priapulimorpha</taxon>
        <taxon>Priapulimorphida</taxon>
        <taxon>Priapulidae</taxon>
        <taxon>Priapulus</taxon>
    </lineage>
</organism>
<evidence type="ECO:0000256" key="4">
    <source>
        <dbReference type="ARBA" id="ARBA00022490"/>
    </source>
</evidence>
<evidence type="ECO:0000256" key="8">
    <source>
        <dbReference type="SAM" id="MobiDB-lite"/>
    </source>
</evidence>
<dbReference type="Pfam" id="PF17888">
    <property type="entry name" value="Carm_PH"/>
    <property type="match status" value="1"/>
</dbReference>
<dbReference type="PANTHER" id="PTHR24112:SF66">
    <property type="entry name" value="LEUCINE-RICH REPEAT, ISOFORM F"/>
    <property type="match status" value="1"/>
</dbReference>
<dbReference type="InterPro" id="IPR032675">
    <property type="entry name" value="LRR_dom_sf"/>
</dbReference>
<sequence length="1297" mass="139652">MAPLCNITKNIRDSVKNAVGHHVPLSFTRMMRIDAKGKGCFEMKILVLAKHRLYILGQKAPTKIEHSVHYLEVQGMESKTPSLLTLQVPGKKMSFLSLEKITDEMDMVIKRICCSIHEIFPHQSLGKLVGTATLLPHERRTSLDESLRQVEVAAEVGACGGFTAMYGCLADMYGLPFREEVAWDVDTIYMSHNSRELCLQDFDHLDIRDLIPVVAVLEYSTWFISLSSKDMKLSQDVQQHIVRVVEASTSLEELSLVAAGLKCTFISTFVLEVVTAKVERCHTTVGTEQGCGQLLHKIPVLTSFLVQASSLSHLNISSMDCPLETVFATLMQSCCPTLSSIDLSMNPFQSRSSRDKLAVVLSCVKDFFASCHSLRDVKLAGCRLPTDVIKCVLLGIACNKKLHGVSLDLSANEMRKDGAYLLDVVLPGITNIVSLDISDNGFDNESSVVCTALSRNKSIRHVAMGKNFNSIKPRNLLPQILEYVVQTIQTENSIESISLADSKLKVDTCVIINALGSNNTLSHIDLSGNLMGHSGAKMLAKALQINTKLTSLAWDRNNTNAQDFIEVAHAMEKNYTLQFMHLPLVDMASAAKENLEKTEKALKKIEEYMFRNRAPQKMSSDQLFRLQQGILLGSTQHMVDMLVMKIREDQEMLKKSPHESIRHDLEAADRLADDAARCKQLLPNLYHVAVSGDTSGSSIERKLQEIANDLTKVVEKHMEENLRSMIACAEQLCPNSVTGQELFQESLSKIYSPEMFPQAKDLVNTAILLQAAPPILNKISEMTLSLAAQISDKVMDEVLESLSKMHKNLTNPLSAKRKSVYSRMVRPQSSYVGDSFDDCDRSVDDVVVSDGHTPRAVANGLLSPSPPETDEATDTLPELAEQPRLDHLGKSRPRRLKKHSSSQVLVAAPPVDGHAPADDFFGAHIPMSPDGVATLVTSSAVPPMSPPPVSPRNKEDEKEGLKKSKDKSQSPVTPATKPSKDKKERTSFMSSMFGKLTSRNSVATDADAEEDARTASVVEAPAVDHQVPLYSVIDRNLSPPPVPDRKLLQDDAESPADSISGAPSPAAAGGSSGALSPAAGGIGGAPSAAPAGVRRSPNAGGPPIGAGLLAEMRVAQEKRRSHAAPPPAPPARPPSDARRPPPPPVKLSSSGSPKLLSATRFEPDGDKRTAAQAEEDGGSTDFRSLLKPAATAGKMAARTSGAAEAGDVADAPTPEPMVAPPANGSAATKPAAPPANGSAAAARLSAPPGNRSAAAKPAAKKPVAPALKAKTRGSTGGGEVPRSTSKIDETVRHFFEG</sequence>
<comment type="subcellular location">
    <subcellularLocation>
        <location evidence="1">Cell membrane</location>
    </subcellularLocation>
    <subcellularLocation>
        <location evidence="2">Cytoplasm</location>
    </subcellularLocation>
</comment>
<evidence type="ECO:0000256" key="1">
    <source>
        <dbReference type="ARBA" id="ARBA00004236"/>
    </source>
</evidence>
<feature type="compositionally biased region" description="Low complexity" evidence="8">
    <location>
        <begin position="1055"/>
        <end position="1092"/>
    </location>
</feature>
<feature type="compositionally biased region" description="Basic residues" evidence="8">
    <location>
        <begin position="890"/>
        <end position="900"/>
    </location>
</feature>
<feature type="compositionally biased region" description="Basic and acidic residues" evidence="8">
    <location>
        <begin position="1285"/>
        <end position="1297"/>
    </location>
</feature>
<dbReference type="Gene3D" id="2.30.29.30">
    <property type="entry name" value="Pleckstrin-homology domain (PH domain)/Phosphotyrosine-binding domain (PTB)"/>
    <property type="match status" value="1"/>
</dbReference>
<accession>A0ABM1EXS7</accession>
<feature type="domain" description="CARMIL C-terminal" evidence="9">
    <location>
        <begin position="729"/>
        <end position="812"/>
    </location>
</feature>
<evidence type="ECO:0000259" key="10">
    <source>
        <dbReference type="Pfam" id="PF17888"/>
    </source>
</evidence>
<evidence type="ECO:0000313" key="11">
    <source>
        <dbReference type="Proteomes" id="UP000695022"/>
    </source>
</evidence>
<evidence type="ECO:0000256" key="6">
    <source>
        <dbReference type="ARBA" id="ARBA00022737"/>
    </source>
</evidence>
<dbReference type="Proteomes" id="UP000695022">
    <property type="component" value="Unplaced"/>
</dbReference>
<protein>
    <submittedName>
        <fullName evidence="12">Leucine-rich repeat-containing protein 16A-like</fullName>
    </submittedName>
</protein>
<keyword evidence="5" id="KW-0433">Leucine-rich repeat</keyword>
<feature type="domain" description="CARMIL pleckstrin homology" evidence="10">
    <location>
        <begin position="33"/>
        <end position="121"/>
    </location>
</feature>
<dbReference type="Gene3D" id="3.80.10.10">
    <property type="entry name" value="Ribonuclease Inhibitor"/>
    <property type="match status" value="2"/>
</dbReference>
<keyword evidence="6" id="KW-0677">Repeat</keyword>
<feature type="region of interest" description="Disordered" evidence="8">
    <location>
        <begin position="937"/>
        <end position="1297"/>
    </location>
</feature>
<proteinExistence type="predicted"/>
<gene>
    <name evidence="12" type="primary">LOC106816871</name>
</gene>
<dbReference type="GeneID" id="106816871"/>